<proteinExistence type="inferred from homology"/>
<evidence type="ECO:0000313" key="11">
    <source>
        <dbReference type="Proteomes" id="UP000465778"/>
    </source>
</evidence>
<keyword evidence="2 6" id="KW-0054">Arabinose catabolism</keyword>
<feature type="binding site" evidence="6">
    <location>
        <position position="447"/>
    </location>
    <ligand>
        <name>Mn(2+)</name>
        <dbReference type="ChEBI" id="CHEBI:29035"/>
    </ligand>
</feature>
<dbReference type="EMBL" id="VDEM01000025">
    <property type="protein sequence ID" value="KAF0823750.1"/>
    <property type="molecule type" value="Genomic_DNA"/>
</dbReference>
<evidence type="ECO:0000256" key="3">
    <source>
        <dbReference type="ARBA" id="ARBA00023211"/>
    </source>
</evidence>
<dbReference type="SUPFAM" id="SSF53743">
    <property type="entry name" value="FucI/AraA N-terminal and middle domains"/>
    <property type="match status" value="1"/>
</dbReference>
<comment type="caution">
    <text evidence="10">The sequence shown here is derived from an EMBL/GenBank/DDBJ whole genome shotgun (WGS) entry which is preliminary data.</text>
</comment>
<evidence type="ECO:0000259" key="7">
    <source>
        <dbReference type="Pfam" id="PF02610"/>
    </source>
</evidence>
<dbReference type="InterPro" id="IPR009015">
    <property type="entry name" value="Fucose_isomerase_N/cen_sf"/>
</dbReference>
<evidence type="ECO:0000256" key="6">
    <source>
        <dbReference type="HAMAP-Rule" id="MF_00519"/>
    </source>
</evidence>
<dbReference type="PANTHER" id="PTHR38464">
    <property type="entry name" value="L-ARABINOSE ISOMERASE"/>
    <property type="match status" value="1"/>
</dbReference>
<name>A0A800NAP4_CYTFI</name>
<evidence type="ECO:0000259" key="9">
    <source>
        <dbReference type="Pfam" id="PF24856"/>
    </source>
</evidence>
<protein>
    <recommendedName>
        <fullName evidence="6">L-arabinose isomerase</fullName>
        <ecNumber evidence="6">5.3.1.4</ecNumber>
    </recommendedName>
</protein>
<feature type="domain" description="L-arabinose isomerase C-terminal" evidence="8">
    <location>
        <begin position="326"/>
        <end position="469"/>
    </location>
</feature>
<comment type="similarity">
    <text evidence="6">Belongs to the arabinose isomerase family.</text>
</comment>
<dbReference type="Gene3D" id="3.40.50.10940">
    <property type="match status" value="1"/>
</dbReference>
<feature type="domain" description="L-arabinose isomerase N-terminal" evidence="7">
    <location>
        <begin position="8"/>
        <end position="172"/>
    </location>
</feature>
<dbReference type="AlphaFoldDB" id="A0A800NAP4"/>
<dbReference type="GO" id="GO:0019569">
    <property type="term" value="P:L-arabinose catabolic process to D-xylulose 5-phosphate"/>
    <property type="evidence" value="ECO:0007669"/>
    <property type="project" value="UniProtKB-UniRule"/>
</dbReference>
<organism evidence="10 11">
    <name type="scientific">Cytobacillus firmus</name>
    <name type="common">Bacillus firmus</name>
    <dbReference type="NCBI Taxonomy" id="1399"/>
    <lineage>
        <taxon>Bacteria</taxon>
        <taxon>Bacillati</taxon>
        <taxon>Bacillota</taxon>
        <taxon>Bacilli</taxon>
        <taxon>Bacillales</taxon>
        <taxon>Bacillaceae</taxon>
        <taxon>Cytobacillus</taxon>
    </lineage>
</organism>
<dbReference type="PIRSF" id="PIRSF001478">
    <property type="entry name" value="L-ara_isomerase"/>
    <property type="match status" value="1"/>
</dbReference>
<evidence type="ECO:0000256" key="2">
    <source>
        <dbReference type="ARBA" id="ARBA00022935"/>
    </source>
</evidence>
<dbReference type="GO" id="GO:0005829">
    <property type="term" value="C:cytosol"/>
    <property type="evidence" value="ECO:0007669"/>
    <property type="project" value="TreeGrafter"/>
</dbReference>
<dbReference type="Pfam" id="PF24856">
    <property type="entry name" value="AraA_central"/>
    <property type="match status" value="1"/>
</dbReference>
<evidence type="ECO:0000259" key="8">
    <source>
        <dbReference type="Pfam" id="PF11762"/>
    </source>
</evidence>
<keyword evidence="5 6" id="KW-0119">Carbohydrate metabolism</keyword>
<feature type="domain" description="L-arabinose isomerase central" evidence="9">
    <location>
        <begin position="177"/>
        <end position="323"/>
    </location>
</feature>
<evidence type="ECO:0000256" key="1">
    <source>
        <dbReference type="ARBA" id="ARBA00022723"/>
    </source>
</evidence>
<dbReference type="InterPro" id="IPR038583">
    <property type="entry name" value="AraA_N_sf"/>
</dbReference>
<dbReference type="SUPFAM" id="SSF50443">
    <property type="entry name" value="FucI/AraA C-terminal domain-like"/>
    <property type="match status" value="1"/>
</dbReference>
<dbReference type="OrthoDB" id="9765600at2"/>
<evidence type="ECO:0000256" key="4">
    <source>
        <dbReference type="ARBA" id="ARBA00023235"/>
    </source>
</evidence>
<dbReference type="InterPro" id="IPR003762">
    <property type="entry name" value="Lara_isomerase"/>
</dbReference>
<comment type="function">
    <text evidence="6">Catalyzes the conversion of L-arabinose to L-ribulose.</text>
</comment>
<feature type="binding site" evidence="6">
    <location>
        <position position="306"/>
    </location>
    <ligand>
        <name>Mn(2+)</name>
        <dbReference type="ChEBI" id="CHEBI:29035"/>
    </ligand>
</feature>
<gene>
    <name evidence="6" type="primary">araA</name>
    <name evidence="10" type="ORF">KIS1582_2478</name>
</gene>
<dbReference type="InterPro" id="IPR004216">
    <property type="entry name" value="Fuc/Ara_isomerase_C"/>
</dbReference>
<dbReference type="UniPathway" id="UPA00145">
    <property type="reaction ID" value="UER00565"/>
</dbReference>
<dbReference type="HAMAP" id="MF_00519">
    <property type="entry name" value="Arabinose_Isome"/>
    <property type="match status" value="1"/>
</dbReference>
<dbReference type="PANTHER" id="PTHR38464:SF1">
    <property type="entry name" value="L-ARABINOSE ISOMERASE"/>
    <property type="match status" value="1"/>
</dbReference>
<dbReference type="InterPro" id="IPR055390">
    <property type="entry name" value="AraA_central"/>
</dbReference>
<dbReference type="NCBIfam" id="NF002795">
    <property type="entry name" value="PRK02929.1"/>
    <property type="match status" value="1"/>
</dbReference>
<dbReference type="InterPro" id="IPR055389">
    <property type="entry name" value="AraA_N"/>
</dbReference>
<reference evidence="10 11" key="1">
    <citation type="journal article" date="2020" name="G3 (Bethesda)">
        <title>Whole Genome Sequencing and Comparative Genomics of Two Nematicidal Bacillus Strains Reveals a Wide Range of Possible Virulence Factors.</title>
        <authorList>
            <person name="Susic N."/>
            <person name="Janezic S."/>
            <person name="Rupnik M."/>
            <person name="Geric Stare B."/>
        </authorList>
    </citation>
    <scope>NUCLEOTIDE SEQUENCE [LARGE SCALE GENOMIC DNA]</scope>
    <source>
        <strain evidence="10 11">I-1582</strain>
    </source>
</reference>
<evidence type="ECO:0000313" key="10">
    <source>
        <dbReference type="EMBL" id="KAF0823750.1"/>
    </source>
</evidence>
<keyword evidence="4 6" id="KW-0413">Isomerase</keyword>
<accession>A0A800NAP4</accession>
<keyword evidence="3 6" id="KW-0464">Manganese</keyword>
<dbReference type="Proteomes" id="UP000465778">
    <property type="component" value="Unassembled WGS sequence"/>
</dbReference>
<comment type="catalytic activity">
    <reaction evidence="6">
        <text>beta-L-arabinopyranose = L-ribulose</text>
        <dbReference type="Rhea" id="RHEA:14821"/>
        <dbReference type="ChEBI" id="CHEBI:16880"/>
        <dbReference type="ChEBI" id="CHEBI:40886"/>
        <dbReference type="EC" id="5.3.1.4"/>
    </reaction>
</comment>
<dbReference type="Pfam" id="PF02610">
    <property type="entry name" value="AraA_N"/>
    <property type="match status" value="1"/>
</dbReference>
<comment type="pathway">
    <text evidence="6">Carbohydrate degradation; L-arabinose degradation via L-ribulose; D-xylulose 5-phosphate from L-arabinose (bacterial route): step 1/3.</text>
</comment>
<dbReference type="GO" id="GO:0030145">
    <property type="term" value="F:manganese ion binding"/>
    <property type="evidence" value="ECO:0007669"/>
    <property type="project" value="UniProtKB-UniRule"/>
</dbReference>
<sequence length="495" mass="55984">MLQVEAHQFWFVAGSQHLYGEEALKEVEHHAAVMADELNRSGNLPFKIEFKAVLTNSADIHNLILEANANKSCAGLMTWMHTFSPGKMWIRGLSALQKPLLHLHTQYNRDIPWESIDMDFMNLNQSAHGDREFGFTAARLKVQRKVVAGYWKHADVQKRVGEWMKTAVTLLESRRLKIARFGDNMRNVAVTEGDKIQAQIKFGWTVDYYGIGDLAKKMNEISEEQVSLLFEEYKELYEMETEALEAGPVQDSIKEQARMELGLKAFLHEGNYTAFTTNFEDLHGMKQLPGLAVQRLMAQGYGFAGEGDWKTAAMTRLIKILSDNRDTSFMEDYTYHFDPENEMVFGSHMLEVCPTISAAKPKVLVRPLGIGGKEDPARLVFDGKAGKGIVASLVEMGSRFRLVLNKIEAVRPIAETPNLPVAKVLWKPLPSLSKAAEAWIYAGGSHHTVFSLTASADQLYDLADMFDIECVTIDQDTDIYQLRQELKMNEVIWKQ</sequence>
<dbReference type="RefSeq" id="WP_159345279.1">
    <property type="nucleotide sequence ID" value="NZ_JAQZDS010000002.1"/>
</dbReference>
<feature type="binding site" evidence="6">
    <location>
        <position position="331"/>
    </location>
    <ligand>
        <name>Mn(2+)</name>
        <dbReference type="ChEBI" id="CHEBI:29035"/>
    </ligand>
</feature>
<keyword evidence="1 6" id="KW-0479">Metal-binding</keyword>
<comment type="cofactor">
    <cofactor evidence="6">
        <name>Mn(2+)</name>
        <dbReference type="ChEBI" id="CHEBI:29035"/>
    </cofactor>
    <text evidence="6">Binds 1 Mn(2+) ion per subunit.</text>
</comment>
<dbReference type="InterPro" id="IPR024664">
    <property type="entry name" value="Ara_Isoase_C"/>
</dbReference>
<feature type="binding site" evidence="6">
    <location>
        <position position="348"/>
    </location>
    <ligand>
        <name>Mn(2+)</name>
        <dbReference type="ChEBI" id="CHEBI:29035"/>
    </ligand>
</feature>
<dbReference type="GO" id="GO:0008733">
    <property type="term" value="F:L-arabinose isomerase activity"/>
    <property type="evidence" value="ECO:0007669"/>
    <property type="project" value="UniProtKB-UniRule"/>
</dbReference>
<dbReference type="Pfam" id="PF11762">
    <property type="entry name" value="Arabinose_Iso_C"/>
    <property type="match status" value="1"/>
</dbReference>
<dbReference type="EC" id="5.3.1.4" evidence="6"/>
<evidence type="ECO:0000256" key="5">
    <source>
        <dbReference type="ARBA" id="ARBA00023277"/>
    </source>
</evidence>